<gene>
    <name evidence="2" type="ORF">SAMN05216267_100196</name>
</gene>
<dbReference type="STRING" id="310780.SAMN05216267_100196"/>
<dbReference type="PANTHER" id="PTHR31891:SF1">
    <property type="entry name" value="FORMAMIDASE C869.04-RELATED"/>
    <property type="match status" value="1"/>
</dbReference>
<feature type="compositionally biased region" description="Low complexity" evidence="1">
    <location>
        <begin position="398"/>
        <end position="411"/>
    </location>
</feature>
<dbReference type="PANTHER" id="PTHR31891">
    <property type="entry name" value="FORMAMIDASE C869.04-RELATED"/>
    <property type="match status" value="1"/>
</dbReference>
<dbReference type="Gene3D" id="3.10.28.20">
    <property type="entry name" value="Acetamidase/Formamidase-like domains"/>
    <property type="match status" value="1"/>
</dbReference>
<dbReference type="AlphaFoldDB" id="A0A1H8DGI3"/>
<dbReference type="Gene3D" id="2.60.120.580">
    <property type="entry name" value="Acetamidase/Formamidase-like domains"/>
    <property type="match status" value="2"/>
</dbReference>
<dbReference type="SUPFAM" id="SSF141130">
    <property type="entry name" value="Acetamidase/Formamidase-like"/>
    <property type="match status" value="1"/>
</dbReference>
<evidence type="ECO:0000256" key="1">
    <source>
        <dbReference type="SAM" id="MobiDB-lite"/>
    </source>
</evidence>
<proteinExistence type="predicted"/>
<dbReference type="InterPro" id="IPR004304">
    <property type="entry name" value="FmdA_AmdA"/>
</dbReference>
<protein>
    <submittedName>
        <fullName evidence="2">Acetamidase/formamidase</fullName>
    </submittedName>
</protein>
<evidence type="ECO:0000313" key="2">
    <source>
        <dbReference type="EMBL" id="SEN06286.1"/>
    </source>
</evidence>
<name>A0A1H8DGI3_9ACTN</name>
<evidence type="ECO:0000313" key="3">
    <source>
        <dbReference type="Proteomes" id="UP000181951"/>
    </source>
</evidence>
<dbReference type="Pfam" id="PF03069">
    <property type="entry name" value="FmdA_AmdA"/>
    <property type="match status" value="2"/>
</dbReference>
<accession>A0A1H8DGI3</accession>
<keyword evidence="3" id="KW-1185">Reference proteome</keyword>
<dbReference type="GO" id="GO:0016811">
    <property type="term" value="F:hydrolase activity, acting on carbon-nitrogen (but not peptide) bonds, in linear amides"/>
    <property type="evidence" value="ECO:0007669"/>
    <property type="project" value="InterPro"/>
</dbReference>
<sequence length="417" mass="42459">MQWSPAMSVLQPYEGRTGGAVYLAAEPAATLWGLLPNAASRPVLTVDSGSVVCVDTLSHEGILPDQGGDPAAFFAAAGIGPGAVLRDAAELASLGGPSDARARGPHVVTGPIAVSGARPGDVLEVEVLKLRRRTGYGVISNRHGRGALPGEYPAAPPGHPDGVPVPTVSLVAHVDEDGRGRLPVGDGRDIRFPLAPFLGIMGVAPATDEPVHSVPPGAHGGNLDIRVLTAGTRLFLPVQVPEALFYAGDPHFSQGDGEVALTAFEAPLRATVRLTLHSDPAARRLAARLGGPYAETAGHLLVTGLDPDLDEAVRKATRAALAYLAERCALPPHVALAYLSAAVDLRISQVVDRVKGVHVMLPREDLAPLLAGPAPVAAAAGVPGQAVSCPDAPLRMPAAAPGTGTTHPAVPGDGGPA</sequence>
<feature type="region of interest" description="Disordered" evidence="1">
    <location>
        <begin position="398"/>
        <end position="417"/>
    </location>
</feature>
<organism evidence="2 3">
    <name type="scientific">Actinacidiphila rubida</name>
    <dbReference type="NCBI Taxonomy" id="310780"/>
    <lineage>
        <taxon>Bacteria</taxon>
        <taxon>Bacillati</taxon>
        <taxon>Actinomycetota</taxon>
        <taxon>Actinomycetes</taxon>
        <taxon>Kitasatosporales</taxon>
        <taxon>Streptomycetaceae</taxon>
        <taxon>Actinacidiphila</taxon>
    </lineage>
</organism>
<dbReference type="Proteomes" id="UP000181951">
    <property type="component" value="Unassembled WGS sequence"/>
</dbReference>
<reference evidence="2 3" key="1">
    <citation type="submission" date="2016-10" db="EMBL/GenBank/DDBJ databases">
        <authorList>
            <person name="de Groot N.N."/>
        </authorList>
    </citation>
    <scope>NUCLEOTIDE SEQUENCE [LARGE SCALE GENOMIC DNA]</scope>
    <source>
        <strain evidence="2 3">CGMCC 4.2026</strain>
    </source>
</reference>
<dbReference type="EMBL" id="FODD01000001">
    <property type="protein sequence ID" value="SEN06286.1"/>
    <property type="molecule type" value="Genomic_DNA"/>
</dbReference>